<evidence type="ECO:0000256" key="1">
    <source>
        <dbReference type="SAM" id="MobiDB-lite"/>
    </source>
</evidence>
<name>A0A0E9SEH1_ANGAN</name>
<dbReference type="EMBL" id="GBXM01069684">
    <property type="protein sequence ID" value="JAH38893.1"/>
    <property type="molecule type" value="Transcribed_RNA"/>
</dbReference>
<dbReference type="AlphaFoldDB" id="A0A0E9SEH1"/>
<proteinExistence type="predicted"/>
<sequence length="45" mass="5298">MARLEKALIPDSDTNRSTMVNRRRQFYEHCPREKGDVKGFKNSQS</sequence>
<organism evidence="2">
    <name type="scientific">Anguilla anguilla</name>
    <name type="common">European freshwater eel</name>
    <name type="synonym">Muraena anguilla</name>
    <dbReference type="NCBI Taxonomy" id="7936"/>
    <lineage>
        <taxon>Eukaryota</taxon>
        <taxon>Metazoa</taxon>
        <taxon>Chordata</taxon>
        <taxon>Craniata</taxon>
        <taxon>Vertebrata</taxon>
        <taxon>Euteleostomi</taxon>
        <taxon>Actinopterygii</taxon>
        <taxon>Neopterygii</taxon>
        <taxon>Teleostei</taxon>
        <taxon>Anguilliformes</taxon>
        <taxon>Anguillidae</taxon>
        <taxon>Anguilla</taxon>
    </lineage>
</organism>
<reference evidence="2" key="2">
    <citation type="journal article" date="2015" name="Fish Shellfish Immunol.">
        <title>Early steps in the European eel (Anguilla anguilla)-Vibrio vulnificus interaction in the gills: Role of the RtxA13 toxin.</title>
        <authorList>
            <person name="Callol A."/>
            <person name="Pajuelo D."/>
            <person name="Ebbesson L."/>
            <person name="Teles M."/>
            <person name="MacKenzie S."/>
            <person name="Amaro C."/>
        </authorList>
    </citation>
    <scope>NUCLEOTIDE SEQUENCE</scope>
</reference>
<accession>A0A0E9SEH1</accession>
<feature type="region of interest" description="Disordered" evidence="1">
    <location>
        <begin position="1"/>
        <end position="22"/>
    </location>
</feature>
<evidence type="ECO:0000313" key="2">
    <source>
        <dbReference type="EMBL" id="JAH38893.1"/>
    </source>
</evidence>
<reference evidence="2" key="1">
    <citation type="submission" date="2014-11" db="EMBL/GenBank/DDBJ databases">
        <authorList>
            <person name="Amaro Gonzalez C."/>
        </authorList>
    </citation>
    <scope>NUCLEOTIDE SEQUENCE</scope>
</reference>
<protein>
    <submittedName>
        <fullName evidence="2">Uncharacterized protein</fullName>
    </submittedName>
</protein>